<evidence type="ECO:0000256" key="3">
    <source>
        <dbReference type="ARBA" id="ARBA00013004"/>
    </source>
</evidence>
<feature type="domain" description="4Fe-4S ferredoxin-type" evidence="7">
    <location>
        <begin position="604"/>
        <end position="634"/>
    </location>
</feature>
<comment type="pathway">
    <text evidence="1">Amino-acid biosynthesis; beta-alanine biosynthesis.</text>
</comment>
<dbReference type="GO" id="GO:0005829">
    <property type="term" value="C:cytosol"/>
    <property type="evidence" value="ECO:0007669"/>
    <property type="project" value="TreeGrafter"/>
</dbReference>
<dbReference type="GO" id="GO:0017113">
    <property type="term" value="F:dihydropyrimidine dehydrogenase (NADP+) activity"/>
    <property type="evidence" value="ECO:0007669"/>
    <property type="project" value="UniProtKB-EC"/>
</dbReference>
<dbReference type="GO" id="GO:0050661">
    <property type="term" value="F:NADP binding"/>
    <property type="evidence" value="ECO:0007669"/>
    <property type="project" value="TreeGrafter"/>
</dbReference>
<dbReference type="EC" id="1.3.1.2" evidence="3"/>
<dbReference type="FunFam" id="3.20.20.70:FF:000027">
    <property type="entry name" value="Dihydropyrimidine dehydrogenase [NADP(+)]"/>
    <property type="match status" value="1"/>
</dbReference>
<sequence length="650" mass="71586">MELAREEKCEFMPFLSPQRVILDQRGRRIVGVEFCRTDQDDETGEWKIDEDQVTKIKADFVISAFGSGLSDPNVKNALKPMSFDNQGRPRLDEKSGQCLDASWIFCGGDLAGVAETTVESVNDGKTAAWHMHKFLHALHGKSVPDDPKLPLFYSSIDFVDLSIEMCGLHFENPFGLASATCTTSSPMIRRAFEAGWGFAVTKTFSLDKDLVTNVSPRIVRGTTSGHVYGPGQGAFLNIELISEKTAAYWCRSITELKNDFPEKIVIASIMCGYEKQDWIELATMAQESGADALELNLSCPHGMGERGMGLACGQRPEMIYNISKWVTEIAKIPVFVKLTPNITNIGEIAKAAKEGGADGVTATNTLSGLMSFKPDGKPWPMNGSKQLSTYGGVSGNALRPVALRGVSMIHNMYPDFPIMATGGIDSAEVALQFLHAGSHVFQVCSAIQNQDFTVVQDYITGLKALIYLKNQTYFSRWQGQSPPVEKHQKGKPVISLGTDHKLPFFGEYTKIREQKRISQNKVDDSDVWVTRIEETSTDGMNSSPLCKLTDYLGYGAKHIKNFNDLSLNEQVVAIIDEDMCINCGKCYMTCNDAGYQAISFDPQTHLPHVEDNCTGCTLCYSVCPIPECIQMVPKTVPHVPCRGIPVKISV</sequence>
<dbReference type="GO" id="GO:0006212">
    <property type="term" value="P:uracil catabolic process"/>
    <property type="evidence" value="ECO:0007669"/>
    <property type="project" value="TreeGrafter"/>
</dbReference>
<dbReference type="Gene3D" id="3.20.20.70">
    <property type="entry name" value="Aldolase class I"/>
    <property type="match status" value="1"/>
</dbReference>
<dbReference type="Pfam" id="PF01180">
    <property type="entry name" value="DHO_dh"/>
    <property type="match status" value="1"/>
</dbReference>
<name>A0A915L5W9_ROMCU</name>
<evidence type="ECO:0000256" key="6">
    <source>
        <dbReference type="ARBA" id="ARBA00032722"/>
    </source>
</evidence>
<dbReference type="PROSITE" id="PS51379">
    <property type="entry name" value="4FE4S_FER_2"/>
    <property type="match status" value="2"/>
</dbReference>
<evidence type="ECO:0000256" key="5">
    <source>
        <dbReference type="ARBA" id="ARBA00030119"/>
    </source>
</evidence>
<dbReference type="SUPFAM" id="SSF54862">
    <property type="entry name" value="4Fe-4S ferredoxins"/>
    <property type="match status" value="1"/>
</dbReference>
<dbReference type="GO" id="GO:0002058">
    <property type="term" value="F:uracil binding"/>
    <property type="evidence" value="ECO:0007669"/>
    <property type="project" value="TreeGrafter"/>
</dbReference>
<keyword evidence="8" id="KW-1185">Reference proteome</keyword>
<reference evidence="9" key="1">
    <citation type="submission" date="2022-11" db="UniProtKB">
        <authorList>
            <consortium name="WormBaseParasite"/>
        </authorList>
    </citation>
    <scope>IDENTIFICATION</scope>
</reference>
<dbReference type="AlphaFoldDB" id="A0A915L5W9"/>
<evidence type="ECO:0000313" key="8">
    <source>
        <dbReference type="Proteomes" id="UP000887565"/>
    </source>
</evidence>
<dbReference type="PANTHER" id="PTHR43073:SF2">
    <property type="entry name" value="DIHYDROPYRIMIDINE DEHYDROGENASE [NADP(+)]"/>
    <property type="match status" value="1"/>
</dbReference>
<comment type="similarity">
    <text evidence="2">Belongs to the dihydropyrimidine dehydrogenase family.</text>
</comment>
<dbReference type="PANTHER" id="PTHR43073">
    <property type="entry name" value="DIHYDROPYRIMIDINE DEHYDROGENASE [NADP(+)]"/>
    <property type="match status" value="1"/>
</dbReference>
<proteinExistence type="inferred from homology"/>
<dbReference type="CDD" id="cd02940">
    <property type="entry name" value="DHPD_FMN"/>
    <property type="match status" value="1"/>
</dbReference>
<evidence type="ECO:0000259" key="7">
    <source>
        <dbReference type="PROSITE" id="PS51379"/>
    </source>
</evidence>
<dbReference type="Gene3D" id="3.50.50.60">
    <property type="entry name" value="FAD/NAD(P)-binding domain"/>
    <property type="match status" value="1"/>
</dbReference>
<accession>A0A915L5W9</accession>
<dbReference type="Proteomes" id="UP000887565">
    <property type="component" value="Unplaced"/>
</dbReference>
<dbReference type="InterPro" id="IPR036188">
    <property type="entry name" value="FAD/NAD-bd_sf"/>
</dbReference>
<dbReference type="WBParaSite" id="nRc.2.0.1.t46162-RA">
    <property type="protein sequence ID" value="nRc.2.0.1.t46162-RA"/>
    <property type="gene ID" value="nRc.2.0.1.g46162"/>
</dbReference>
<dbReference type="InterPro" id="IPR017900">
    <property type="entry name" value="4Fe4S_Fe_S_CS"/>
</dbReference>
<organism evidence="8 9">
    <name type="scientific">Romanomermis culicivorax</name>
    <name type="common">Nematode worm</name>
    <dbReference type="NCBI Taxonomy" id="13658"/>
    <lineage>
        <taxon>Eukaryota</taxon>
        <taxon>Metazoa</taxon>
        <taxon>Ecdysozoa</taxon>
        <taxon>Nematoda</taxon>
        <taxon>Enoplea</taxon>
        <taxon>Dorylaimia</taxon>
        <taxon>Mermithida</taxon>
        <taxon>Mermithoidea</taxon>
        <taxon>Mermithidae</taxon>
        <taxon>Romanomermis</taxon>
    </lineage>
</organism>
<dbReference type="Gene3D" id="3.30.70.20">
    <property type="match status" value="1"/>
</dbReference>
<dbReference type="InterPro" id="IPR013785">
    <property type="entry name" value="Aldolase_TIM"/>
</dbReference>
<evidence type="ECO:0000256" key="2">
    <source>
        <dbReference type="ARBA" id="ARBA00010804"/>
    </source>
</evidence>
<dbReference type="InterPro" id="IPR017896">
    <property type="entry name" value="4Fe4S_Fe-S-bd"/>
</dbReference>
<dbReference type="Pfam" id="PF14697">
    <property type="entry name" value="Fer4_21"/>
    <property type="match status" value="1"/>
</dbReference>
<evidence type="ECO:0000256" key="4">
    <source>
        <dbReference type="ARBA" id="ARBA00023002"/>
    </source>
</evidence>
<dbReference type="FunFam" id="3.30.70.20:FF:000023">
    <property type="entry name" value="Dihydropyrimidine dehydrogenase [NADP(+)]"/>
    <property type="match status" value="1"/>
</dbReference>
<dbReference type="OMA" id="WIELATM"/>
<dbReference type="InterPro" id="IPR005720">
    <property type="entry name" value="Dihydroorotate_DH_cat"/>
</dbReference>
<keyword evidence="4" id="KW-0560">Oxidoreductase</keyword>
<feature type="domain" description="4Fe-4S ferredoxin-type" evidence="7">
    <location>
        <begin position="571"/>
        <end position="603"/>
    </location>
</feature>
<evidence type="ECO:0000256" key="1">
    <source>
        <dbReference type="ARBA" id="ARBA00004668"/>
    </source>
</evidence>
<dbReference type="SUPFAM" id="SSF51395">
    <property type="entry name" value="FMN-linked oxidoreductases"/>
    <property type="match status" value="1"/>
</dbReference>
<dbReference type="SUPFAM" id="SSF51905">
    <property type="entry name" value="FAD/NAD(P)-binding domain"/>
    <property type="match status" value="1"/>
</dbReference>
<dbReference type="PROSITE" id="PS00198">
    <property type="entry name" value="4FE4S_FER_1"/>
    <property type="match status" value="1"/>
</dbReference>
<evidence type="ECO:0000313" key="9">
    <source>
        <dbReference type="WBParaSite" id="nRc.2.0.1.t46162-RA"/>
    </source>
</evidence>
<protein>
    <recommendedName>
        <fullName evidence="3">dihydropyrimidine dehydrogenase (NADP(+))</fullName>
        <ecNumber evidence="3">1.3.1.2</ecNumber>
    </recommendedName>
    <alternativeName>
        <fullName evidence="6">Dihydrothymine dehydrogenase</fullName>
    </alternativeName>
    <alternativeName>
        <fullName evidence="5">Dihydrouracil dehydrogenase</fullName>
    </alternativeName>
</protein>
<dbReference type="GO" id="GO:0006210">
    <property type="term" value="P:thymine catabolic process"/>
    <property type="evidence" value="ECO:0007669"/>
    <property type="project" value="TreeGrafter"/>
</dbReference>